<keyword evidence="1" id="KW-0732">Signal</keyword>
<keyword evidence="3" id="KW-1185">Reference proteome</keyword>
<name>A0A5B8VIW3_9BACT</name>
<evidence type="ECO:0000313" key="3">
    <source>
        <dbReference type="Proteomes" id="UP000321291"/>
    </source>
</evidence>
<evidence type="ECO:0000313" key="2">
    <source>
        <dbReference type="EMBL" id="QEC70981.1"/>
    </source>
</evidence>
<sequence length="448" mass="50105">MTMKRILQCVLIGFLLIFASCKKDDTRVFSESADVRVQQALNNFQTTLGSATDGWIATIATKEGGGYSFWMQFDDQNRVKMLSDFDSVTTVDVSEASFRLKALQQPTLIFDTYSYIHLLADPNGRVNGGSNGTGLVSDFEFYLTDSALEKINKDPQSITDLNLIGRYNETVLKLKKATTAEKTAYLNRGLYSSIEQILLYQIDHPFVYLKDKAGKVYQVTADPATKKLTLTWVDEDKATYKSCDFAFSLYGMEVLDSLAFNEALISRITFDKKETKLVAQLDNGGIADVLVSDRPIIPAYVALGATFSTIDLPVGSNYAGWSSDFNSRFQKVKANFVATGRTIQNADFVFNVDAKTMDFVVLYLSGTTLFNATFSYNYTMTNDGVFKFNLNTMNGNADLHEDKFDPILADRLNKDTFHLDYYVDDNNGILVSFTSVEHPEFVFTGISQ</sequence>
<dbReference type="PROSITE" id="PS51257">
    <property type="entry name" value="PROKAR_LIPOPROTEIN"/>
    <property type="match status" value="1"/>
</dbReference>
<feature type="signal peptide" evidence="1">
    <location>
        <begin position="1"/>
        <end position="19"/>
    </location>
</feature>
<proteinExistence type="predicted"/>
<protein>
    <submittedName>
        <fullName evidence="2">DUF4302 domain-containing protein</fullName>
    </submittedName>
</protein>
<gene>
    <name evidence="2" type="ORF">FSB73_04085</name>
</gene>
<dbReference type="AlphaFoldDB" id="A0A5B8VIW3"/>
<dbReference type="Pfam" id="PF14135">
    <property type="entry name" value="DUF4302"/>
    <property type="match status" value="1"/>
</dbReference>
<dbReference type="KEGG" id="agi:FSB73_04085"/>
<accession>A0A5B8VIW3</accession>
<reference evidence="2 3" key="1">
    <citation type="journal article" date="2017" name="Int. J. Syst. Evol. Microbiol.">
        <title>Arachidicoccus ginsenosidivorans sp. nov., with ginsenoside-converting activity isolated from ginseng cultivating soil.</title>
        <authorList>
            <person name="Siddiqi M.Z."/>
            <person name="Aslam Z."/>
            <person name="Im W.T."/>
        </authorList>
    </citation>
    <scope>NUCLEOTIDE SEQUENCE [LARGE SCALE GENOMIC DNA]</scope>
    <source>
        <strain evidence="2 3">Gsoil 809</strain>
    </source>
</reference>
<feature type="chain" id="PRO_5022819863" evidence="1">
    <location>
        <begin position="20"/>
        <end position="448"/>
    </location>
</feature>
<dbReference type="InterPro" id="IPR025396">
    <property type="entry name" value="DUF4302"/>
</dbReference>
<dbReference type="Proteomes" id="UP000321291">
    <property type="component" value="Chromosome"/>
</dbReference>
<dbReference type="EMBL" id="CP042434">
    <property type="protein sequence ID" value="QEC70981.1"/>
    <property type="molecule type" value="Genomic_DNA"/>
</dbReference>
<evidence type="ECO:0000256" key="1">
    <source>
        <dbReference type="SAM" id="SignalP"/>
    </source>
</evidence>
<organism evidence="2 3">
    <name type="scientific">Arachidicoccus ginsenosidivorans</name>
    <dbReference type="NCBI Taxonomy" id="496057"/>
    <lineage>
        <taxon>Bacteria</taxon>
        <taxon>Pseudomonadati</taxon>
        <taxon>Bacteroidota</taxon>
        <taxon>Chitinophagia</taxon>
        <taxon>Chitinophagales</taxon>
        <taxon>Chitinophagaceae</taxon>
        <taxon>Arachidicoccus</taxon>
    </lineage>
</organism>